<dbReference type="EMBL" id="JAFJYH010000219">
    <property type="protein sequence ID" value="KAG4415519.1"/>
    <property type="molecule type" value="Genomic_DNA"/>
</dbReference>
<reference evidence="2" key="1">
    <citation type="submission" date="2021-02" db="EMBL/GenBank/DDBJ databases">
        <title>Genome sequence Cadophora malorum strain M34.</title>
        <authorList>
            <person name="Stefanovic E."/>
            <person name="Vu D."/>
            <person name="Scully C."/>
            <person name="Dijksterhuis J."/>
            <person name="Roader J."/>
            <person name="Houbraken J."/>
        </authorList>
    </citation>
    <scope>NUCLEOTIDE SEQUENCE</scope>
    <source>
        <strain evidence="2">M34</strain>
    </source>
</reference>
<dbReference type="AlphaFoldDB" id="A0A8H7T5G7"/>
<dbReference type="Gene3D" id="3.30.9.10">
    <property type="entry name" value="D-Amino Acid Oxidase, subunit A, domain 2"/>
    <property type="match status" value="1"/>
</dbReference>
<gene>
    <name evidence="2" type="ORF">IFR04_011331</name>
</gene>
<evidence type="ECO:0000313" key="2">
    <source>
        <dbReference type="EMBL" id="KAG4415519.1"/>
    </source>
</evidence>
<proteinExistence type="predicted"/>
<dbReference type="Proteomes" id="UP000664132">
    <property type="component" value="Unassembled WGS sequence"/>
</dbReference>
<dbReference type="PANTHER" id="PTHR13847:SF279">
    <property type="entry name" value="FAD DEPENDENT OXIDOREDUCTASE DOMAIN-CONTAINING PROTEIN-RELATED"/>
    <property type="match status" value="1"/>
</dbReference>
<dbReference type="OrthoDB" id="429143at2759"/>
<dbReference type="PANTHER" id="PTHR13847">
    <property type="entry name" value="SARCOSINE DEHYDROGENASE-RELATED"/>
    <property type="match status" value="1"/>
</dbReference>
<feature type="domain" description="FAD dependent oxidoreductase" evidence="1">
    <location>
        <begin position="40"/>
        <end position="418"/>
    </location>
</feature>
<keyword evidence="3" id="KW-1185">Reference proteome</keyword>
<dbReference type="SUPFAM" id="SSF51905">
    <property type="entry name" value="FAD/NAD(P)-binding domain"/>
    <property type="match status" value="1"/>
</dbReference>
<dbReference type="Gene3D" id="3.50.50.60">
    <property type="entry name" value="FAD/NAD(P)-binding domain"/>
    <property type="match status" value="1"/>
</dbReference>
<protein>
    <recommendedName>
        <fullName evidence="1">FAD dependent oxidoreductase domain-containing protein</fullName>
    </recommendedName>
</protein>
<organism evidence="2 3">
    <name type="scientific">Cadophora malorum</name>
    <dbReference type="NCBI Taxonomy" id="108018"/>
    <lineage>
        <taxon>Eukaryota</taxon>
        <taxon>Fungi</taxon>
        <taxon>Dikarya</taxon>
        <taxon>Ascomycota</taxon>
        <taxon>Pezizomycotina</taxon>
        <taxon>Leotiomycetes</taxon>
        <taxon>Helotiales</taxon>
        <taxon>Ploettnerulaceae</taxon>
        <taxon>Cadophora</taxon>
    </lineage>
</organism>
<dbReference type="InterPro" id="IPR036188">
    <property type="entry name" value="FAD/NAD-bd_sf"/>
</dbReference>
<sequence length="465" mass="50972">MVLRTDSNDPVQNSTQSFWRTDLDSLDSHRTTEVLPESADILVIGAGYAGASTVYHLLEKTKKSGCKPRIVILEAREACSGATGRNGGHLKPDPFNRPGSLIEEFGIEAVAEASAFEMAHVDAIKVVVERENIDCDLVVTRTFDVQLDSSTRGQLKAGYDRLIGSDVAAARGVQYVAGKKAEALSGVKGAKGCFSHTAGHLWPYKFIMHLLRKAIAQGVNLQTHTPVQEVSSSQDSGGYWKITTPRGLIKAKTIIYASNAYTSNILPQYKDKIVPVRGICCRITTAKKPAPHLPNSYMLRHSTWEQDYLIPRTDGSVIVGGGRGTYYPILESWYDNVDDSTLIESAKKYFDGYMQRTFRGWEDSGAAVDKIWTGIMGYSADGLPHIGVVPGKPNQFILAGFTGHGMPQIFLSARGIASMAVEGKDFEETGVPRIYKTTQARLDCKTNRILESWKESTQGRVSSKL</sequence>
<dbReference type="Pfam" id="PF01266">
    <property type="entry name" value="DAO"/>
    <property type="match status" value="1"/>
</dbReference>
<comment type="caution">
    <text evidence="2">The sequence shown here is derived from an EMBL/GenBank/DDBJ whole genome shotgun (WGS) entry which is preliminary data.</text>
</comment>
<evidence type="ECO:0000259" key="1">
    <source>
        <dbReference type="Pfam" id="PF01266"/>
    </source>
</evidence>
<name>A0A8H7T5G7_9HELO</name>
<evidence type="ECO:0000313" key="3">
    <source>
        <dbReference type="Proteomes" id="UP000664132"/>
    </source>
</evidence>
<dbReference type="GO" id="GO:0005737">
    <property type="term" value="C:cytoplasm"/>
    <property type="evidence" value="ECO:0007669"/>
    <property type="project" value="TreeGrafter"/>
</dbReference>
<dbReference type="InterPro" id="IPR006076">
    <property type="entry name" value="FAD-dep_OxRdtase"/>
</dbReference>
<accession>A0A8H7T5G7</accession>